<dbReference type="InterPro" id="IPR003439">
    <property type="entry name" value="ABC_transporter-like_ATP-bd"/>
</dbReference>
<accession>A0A430KTI9</accession>
<dbReference type="GO" id="GO:0003333">
    <property type="term" value="P:amino acid transmembrane transport"/>
    <property type="evidence" value="ECO:0007669"/>
    <property type="project" value="UniProtKB-ARBA"/>
</dbReference>
<evidence type="ECO:0000259" key="7">
    <source>
        <dbReference type="PROSITE" id="PS50893"/>
    </source>
</evidence>
<dbReference type="PIRSF" id="PIRSF039137">
    <property type="entry name" value="ABC_branched_ATPase"/>
    <property type="match status" value="1"/>
</dbReference>
<dbReference type="PANTHER" id="PTHR43820">
    <property type="entry name" value="HIGH-AFFINITY BRANCHED-CHAIN AMINO ACID TRANSPORT ATP-BINDING PROTEIN LIVF"/>
    <property type="match status" value="1"/>
</dbReference>
<dbReference type="PROSITE" id="PS50893">
    <property type="entry name" value="ABC_TRANSPORTER_2"/>
    <property type="match status" value="1"/>
</dbReference>
<dbReference type="GO" id="GO:0015804">
    <property type="term" value="P:neutral amino acid transport"/>
    <property type="evidence" value="ECO:0007669"/>
    <property type="project" value="UniProtKB-ARBA"/>
</dbReference>
<keyword evidence="9" id="KW-1185">Reference proteome</keyword>
<dbReference type="InterPro" id="IPR052156">
    <property type="entry name" value="BCAA_Transport_ATP-bd_LivF"/>
</dbReference>
<dbReference type="CDD" id="cd03224">
    <property type="entry name" value="ABC_TM1139_LivF_branched"/>
    <property type="match status" value="1"/>
</dbReference>
<dbReference type="InterPro" id="IPR030660">
    <property type="entry name" value="ABC_branched_ATPase_LivF/BraG"/>
</dbReference>
<comment type="similarity">
    <text evidence="1 6">Belongs to the ABC transporter superfamily.</text>
</comment>
<evidence type="ECO:0000256" key="2">
    <source>
        <dbReference type="ARBA" id="ARBA00022448"/>
    </source>
</evidence>
<comment type="caution">
    <text evidence="8">The sequence shown here is derived from an EMBL/GenBank/DDBJ whole genome shotgun (WGS) entry which is preliminary data.</text>
</comment>
<evidence type="ECO:0000256" key="3">
    <source>
        <dbReference type="ARBA" id="ARBA00022741"/>
    </source>
</evidence>
<evidence type="ECO:0000256" key="4">
    <source>
        <dbReference type="ARBA" id="ARBA00022840"/>
    </source>
</evidence>
<dbReference type="GO" id="GO:0016887">
    <property type="term" value="F:ATP hydrolysis activity"/>
    <property type="evidence" value="ECO:0007669"/>
    <property type="project" value="InterPro"/>
</dbReference>
<evidence type="ECO:0000256" key="6">
    <source>
        <dbReference type="PIRNR" id="PIRNR039137"/>
    </source>
</evidence>
<gene>
    <name evidence="8" type="ORF">EH243_06045</name>
</gene>
<keyword evidence="2 6" id="KW-0813">Transport</keyword>
<dbReference type="Proteomes" id="UP000283087">
    <property type="component" value="Unassembled WGS sequence"/>
</dbReference>
<dbReference type="PROSITE" id="PS00211">
    <property type="entry name" value="ABC_TRANSPORTER_1"/>
    <property type="match status" value="1"/>
</dbReference>
<dbReference type="RefSeq" id="WP_126157746.1">
    <property type="nucleotide sequence ID" value="NZ_RQXW01000004.1"/>
</dbReference>
<dbReference type="EMBL" id="RQXW01000004">
    <property type="protein sequence ID" value="RTE66643.1"/>
    <property type="molecule type" value="Genomic_DNA"/>
</dbReference>
<dbReference type="GO" id="GO:0015695">
    <property type="term" value="P:organic cation transport"/>
    <property type="evidence" value="ECO:0007669"/>
    <property type="project" value="UniProtKB-ARBA"/>
</dbReference>
<dbReference type="InterPro" id="IPR017871">
    <property type="entry name" value="ABC_transporter-like_CS"/>
</dbReference>
<dbReference type="AlphaFoldDB" id="A0A430KTI9"/>
<dbReference type="FunFam" id="3.40.50.300:FF:000341">
    <property type="entry name" value="High-affinity branched-chain amino acid transport ATP-binding protein"/>
    <property type="match status" value="1"/>
</dbReference>
<keyword evidence="3 6" id="KW-0547">Nucleotide-binding</keyword>
<name>A0A430KTI9_9GAMM</name>
<reference evidence="8 9" key="1">
    <citation type="submission" date="2018-11" db="EMBL/GenBank/DDBJ databases">
        <title>The draft genome sequence of Amphritea opalescens ANRC-JH13T.</title>
        <authorList>
            <person name="Fang Z."/>
            <person name="Zhang Y."/>
            <person name="Han X."/>
        </authorList>
    </citation>
    <scope>NUCLEOTIDE SEQUENCE [LARGE SCALE GENOMIC DNA]</scope>
    <source>
        <strain evidence="8 9">ANRC-JH13</strain>
    </source>
</reference>
<dbReference type="GO" id="GO:0005524">
    <property type="term" value="F:ATP binding"/>
    <property type="evidence" value="ECO:0007669"/>
    <property type="project" value="UniProtKB-UniRule"/>
</dbReference>
<evidence type="ECO:0000256" key="5">
    <source>
        <dbReference type="ARBA" id="ARBA00022970"/>
    </source>
</evidence>
<dbReference type="InterPro" id="IPR027417">
    <property type="entry name" value="P-loop_NTPase"/>
</dbReference>
<organism evidence="8 9">
    <name type="scientific">Amphritea opalescens</name>
    <dbReference type="NCBI Taxonomy" id="2490544"/>
    <lineage>
        <taxon>Bacteria</taxon>
        <taxon>Pseudomonadati</taxon>
        <taxon>Pseudomonadota</taxon>
        <taxon>Gammaproteobacteria</taxon>
        <taxon>Oceanospirillales</taxon>
        <taxon>Oceanospirillaceae</taxon>
        <taxon>Amphritea</taxon>
    </lineage>
</organism>
<proteinExistence type="inferred from homology"/>
<dbReference type="PANTHER" id="PTHR43820:SF4">
    <property type="entry name" value="HIGH-AFFINITY BRANCHED-CHAIN AMINO ACID TRANSPORT ATP-BINDING PROTEIN LIVF"/>
    <property type="match status" value="1"/>
</dbReference>
<dbReference type="Pfam" id="PF00005">
    <property type="entry name" value="ABC_tran"/>
    <property type="match status" value="1"/>
</dbReference>
<dbReference type="GO" id="GO:0015658">
    <property type="term" value="F:branched-chain amino acid transmembrane transporter activity"/>
    <property type="evidence" value="ECO:0007669"/>
    <property type="project" value="UniProtKB-UniRule"/>
</dbReference>
<feature type="domain" description="ABC transporter" evidence="7">
    <location>
        <begin position="2"/>
        <end position="233"/>
    </location>
</feature>
<sequence>MLLIENVNTHYGQIQALHDVSVEINQGEIITLIGANGAGKTTLMMTICGDPKASTGKVIFEGEELGAFNTPEIMRKGLAIVPEGRRVFSAMTVEENLFMGSYFRTKEQADETAQYVLNLFPRLEERYKQRAGTMSGGEQQMLAIGRALMSKPRLLLLDEPSLGLAPIIIQQIFDIIERLRDEGVTIFLVEQNANQALRIADRGYVLENGRIVKTDTGANLLTDESVRQAYLGG</sequence>
<dbReference type="Gene3D" id="3.40.50.300">
    <property type="entry name" value="P-loop containing nucleotide triphosphate hydrolases"/>
    <property type="match status" value="1"/>
</dbReference>
<protein>
    <recommendedName>
        <fullName evidence="6">High-affinity branched-chain amino acid transport ATP-binding protein</fullName>
    </recommendedName>
</protein>
<dbReference type="SMART" id="SM00382">
    <property type="entry name" value="AAA"/>
    <property type="match status" value="1"/>
</dbReference>
<keyword evidence="4 6" id="KW-0067">ATP-binding</keyword>
<evidence type="ECO:0000313" key="9">
    <source>
        <dbReference type="Proteomes" id="UP000283087"/>
    </source>
</evidence>
<evidence type="ECO:0000256" key="1">
    <source>
        <dbReference type="ARBA" id="ARBA00005417"/>
    </source>
</evidence>
<dbReference type="SUPFAM" id="SSF52540">
    <property type="entry name" value="P-loop containing nucleoside triphosphate hydrolases"/>
    <property type="match status" value="1"/>
</dbReference>
<keyword evidence="5 6" id="KW-0029">Amino-acid transport</keyword>
<dbReference type="InterPro" id="IPR003593">
    <property type="entry name" value="AAA+_ATPase"/>
</dbReference>
<dbReference type="OrthoDB" id="9776369at2"/>
<dbReference type="GO" id="GO:0015807">
    <property type="term" value="P:L-amino acid transport"/>
    <property type="evidence" value="ECO:0007669"/>
    <property type="project" value="UniProtKB-ARBA"/>
</dbReference>
<evidence type="ECO:0000313" key="8">
    <source>
        <dbReference type="EMBL" id="RTE66643.1"/>
    </source>
</evidence>